<dbReference type="GO" id="GO:0004497">
    <property type="term" value="F:monooxygenase activity"/>
    <property type="evidence" value="ECO:0007669"/>
    <property type="project" value="InterPro"/>
</dbReference>
<dbReference type="Pfam" id="PF00067">
    <property type="entry name" value="p450"/>
    <property type="match status" value="1"/>
</dbReference>
<evidence type="ECO:0000256" key="2">
    <source>
        <dbReference type="SAM" id="MobiDB-lite"/>
    </source>
</evidence>
<accession>A0A834LI41</accession>
<dbReference type="Proteomes" id="UP000626092">
    <property type="component" value="Unassembled WGS sequence"/>
</dbReference>
<evidence type="ECO:0000256" key="1">
    <source>
        <dbReference type="ARBA" id="ARBA00023002"/>
    </source>
</evidence>
<dbReference type="GO" id="GO:0005506">
    <property type="term" value="F:iron ion binding"/>
    <property type="evidence" value="ECO:0007669"/>
    <property type="project" value="InterPro"/>
</dbReference>
<reference evidence="3" key="1">
    <citation type="submission" date="2019-11" db="EMBL/GenBank/DDBJ databases">
        <authorList>
            <person name="Liu Y."/>
            <person name="Hou J."/>
            <person name="Li T.-Q."/>
            <person name="Guan C.-H."/>
            <person name="Wu X."/>
            <person name="Wu H.-Z."/>
            <person name="Ling F."/>
            <person name="Zhang R."/>
            <person name="Shi X.-G."/>
            <person name="Ren J.-P."/>
            <person name="Chen E.-F."/>
            <person name="Sun J.-M."/>
        </authorList>
    </citation>
    <scope>NUCLEOTIDE SEQUENCE</scope>
    <source>
        <strain evidence="3">Adult_tree_wgs_1</strain>
        <tissue evidence="3">Leaves</tissue>
    </source>
</reference>
<dbReference type="Gene3D" id="1.10.630.10">
    <property type="entry name" value="Cytochrome P450"/>
    <property type="match status" value="1"/>
</dbReference>
<dbReference type="InterPro" id="IPR036396">
    <property type="entry name" value="Cyt_P450_sf"/>
</dbReference>
<feature type="region of interest" description="Disordered" evidence="2">
    <location>
        <begin position="1"/>
        <end position="20"/>
    </location>
</feature>
<keyword evidence="1" id="KW-0560">Oxidoreductase</keyword>
<keyword evidence="4" id="KW-1185">Reference proteome</keyword>
<dbReference type="AlphaFoldDB" id="A0A834LI41"/>
<proteinExistence type="predicted"/>
<dbReference type="OrthoDB" id="1055148at2759"/>
<dbReference type="SUPFAM" id="SSF48264">
    <property type="entry name" value="Cytochrome P450"/>
    <property type="match status" value="1"/>
</dbReference>
<dbReference type="PANTHER" id="PTHR24299">
    <property type="entry name" value="CYTOCHROME P450 FAMILY 1"/>
    <property type="match status" value="1"/>
</dbReference>
<feature type="compositionally biased region" description="Low complexity" evidence="2">
    <location>
        <begin position="1"/>
        <end position="10"/>
    </location>
</feature>
<dbReference type="GO" id="GO:0020037">
    <property type="term" value="F:heme binding"/>
    <property type="evidence" value="ECO:0007669"/>
    <property type="project" value="InterPro"/>
</dbReference>
<name>A0A834LI41_RHOSS</name>
<dbReference type="PANTHER" id="PTHR24299:SF14">
    <property type="entry name" value="OS10G0514300 PROTEIN"/>
    <property type="match status" value="1"/>
</dbReference>
<evidence type="ECO:0000313" key="3">
    <source>
        <dbReference type="EMBL" id="KAF7136541.1"/>
    </source>
</evidence>
<organism evidence="3 4">
    <name type="scientific">Rhododendron simsii</name>
    <name type="common">Sims's rhododendron</name>
    <dbReference type="NCBI Taxonomy" id="118357"/>
    <lineage>
        <taxon>Eukaryota</taxon>
        <taxon>Viridiplantae</taxon>
        <taxon>Streptophyta</taxon>
        <taxon>Embryophyta</taxon>
        <taxon>Tracheophyta</taxon>
        <taxon>Spermatophyta</taxon>
        <taxon>Magnoliopsida</taxon>
        <taxon>eudicotyledons</taxon>
        <taxon>Gunneridae</taxon>
        <taxon>Pentapetalae</taxon>
        <taxon>asterids</taxon>
        <taxon>Ericales</taxon>
        <taxon>Ericaceae</taxon>
        <taxon>Ericoideae</taxon>
        <taxon>Rhodoreae</taxon>
        <taxon>Rhododendron</taxon>
    </lineage>
</organism>
<dbReference type="PRINTS" id="PR00463">
    <property type="entry name" value="EP450I"/>
</dbReference>
<dbReference type="InterPro" id="IPR002401">
    <property type="entry name" value="Cyt_P450_E_grp-I"/>
</dbReference>
<evidence type="ECO:0008006" key="5">
    <source>
        <dbReference type="Google" id="ProtNLM"/>
    </source>
</evidence>
<dbReference type="InterPro" id="IPR001128">
    <property type="entry name" value="Cyt_P450"/>
</dbReference>
<gene>
    <name evidence="3" type="ORF">RHSIM_Rhsim08G0063000</name>
</gene>
<comment type="caution">
    <text evidence="3">The sequence shown here is derived from an EMBL/GenBank/DDBJ whole genome shotgun (WGS) entry which is preliminary data.</text>
</comment>
<dbReference type="EMBL" id="WJXA01000008">
    <property type="protein sequence ID" value="KAF7136541.1"/>
    <property type="molecule type" value="Genomic_DNA"/>
</dbReference>
<protein>
    <recommendedName>
        <fullName evidence="5">Cytochrome P450</fullName>
    </recommendedName>
</protein>
<evidence type="ECO:0000313" key="4">
    <source>
        <dbReference type="Proteomes" id="UP000626092"/>
    </source>
</evidence>
<sequence length="220" mass="24839">MFSLSNSSSSSHHRRKLPPGPTNIPVISNFLWLLKSSSKFETALRTLRAKYGPIITLRVGSRPAVFIGSPSLAHKALVENGAVFADRPKSLAASEIDADNQRKISSAAYGPWWRLLRRNIASEVLHPSRVKTYSAARQWVLGILMDRLVAESRSRAEAVRVADHFHYAMSSILVLICFGDRLDEKQIKDVERVQSQLLLVKSRFLFLNFWPKLMLPPSFK</sequence>
<dbReference type="GO" id="GO:0016705">
    <property type="term" value="F:oxidoreductase activity, acting on paired donors, with incorporation or reduction of molecular oxygen"/>
    <property type="evidence" value="ECO:0007669"/>
    <property type="project" value="InterPro"/>
</dbReference>